<organism evidence="2 3">
    <name type="scientific">Aspergillus saccharolyticus JOP 1030-1</name>
    <dbReference type="NCBI Taxonomy" id="1450539"/>
    <lineage>
        <taxon>Eukaryota</taxon>
        <taxon>Fungi</taxon>
        <taxon>Dikarya</taxon>
        <taxon>Ascomycota</taxon>
        <taxon>Pezizomycotina</taxon>
        <taxon>Eurotiomycetes</taxon>
        <taxon>Eurotiomycetidae</taxon>
        <taxon>Eurotiales</taxon>
        <taxon>Aspergillaceae</taxon>
        <taxon>Aspergillus</taxon>
        <taxon>Aspergillus subgen. Circumdati</taxon>
    </lineage>
</organism>
<sequence length="422" mass="46859">IYRQLFSLVFLSNLAIFIWIVVRDRSVVRGADAAAANFLACGLARQPLIVNGFFITLCSIPRSLPLRLRRMAANVYQYGGVHSGCGMASLLWYLGMLGGLTREFCTATTHATPSIIALVLAYLIVVLLLAIIAVAYPAFRVRHHNTFELTHRYGTWAVVALFLVLLLVFAQASSPNHIGEYLCQRPAFWCVCLAAGALIHPWTRLRQIPVQCELLSSHALRLHLPGGTHLGKVITLAQHPLRDWHSFATFSDASQFPDPSAGSPPPSCSIIVSRAGDWTSELLVHPPTTLYTRGVQTYGFTRTMRLFHRIVLVATGSGIGPCLAFLEARQRPAIKLCWQTRAPEKTYGKEIWELVHQLDPHPLVVDTDVAGRRVDLVPVVEKLYGWMQAEMVCVVSNQRETERMVKALRARGVYALGPVFDS</sequence>
<feature type="transmembrane region" description="Helical" evidence="1">
    <location>
        <begin position="186"/>
        <end position="203"/>
    </location>
</feature>
<dbReference type="InterPro" id="IPR052979">
    <property type="entry name" value="Adenylate-forming_domain"/>
</dbReference>
<dbReference type="SUPFAM" id="SSF52343">
    <property type="entry name" value="Ferredoxin reductase-like, C-terminal NADP-linked domain"/>
    <property type="match status" value="1"/>
</dbReference>
<accession>A0A318ZJF8</accession>
<proteinExistence type="predicted"/>
<dbReference type="GO" id="GO:0048315">
    <property type="term" value="P:conidium formation"/>
    <property type="evidence" value="ECO:0007669"/>
    <property type="project" value="TreeGrafter"/>
</dbReference>
<feature type="non-terminal residue" evidence="2">
    <location>
        <position position="1"/>
    </location>
</feature>
<dbReference type="GO" id="GO:0075306">
    <property type="term" value="P:regulation of conidium formation"/>
    <property type="evidence" value="ECO:0007669"/>
    <property type="project" value="TreeGrafter"/>
</dbReference>
<dbReference type="GeneID" id="37072546"/>
<dbReference type="GO" id="GO:0043935">
    <property type="term" value="P:sexual sporulation resulting in formation of a cellular spore"/>
    <property type="evidence" value="ECO:0007669"/>
    <property type="project" value="TreeGrafter"/>
</dbReference>
<dbReference type="GO" id="GO:0005886">
    <property type="term" value="C:plasma membrane"/>
    <property type="evidence" value="ECO:0007669"/>
    <property type="project" value="TreeGrafter"/>
</dbReference>
<feature type="transmembrane region" description="Helical" evidence="1">
    <location>
        <begin position="153"/>
        <end position="174"/>
    </location>
</feature>
<name>A0A318ZJF8_9EURO</name>
<dbReference type="PANTHER" id="PTHR33927:SF3">
    <property type="entry name" value="INTEGRAL MEMBRANE PROTEIN TMPA"/>
    <property type="match status" value="1"/>
</dbReference>
<keyword evidence="1" id="KW-0472">Membrane</keyword>
<feature type="transmembrane region" description="Helical" evidence="1">
    <location>
        <begin position="75"/>
        <end position="95"/>
    </location>
</feature>
<feature type="transmembrane region" description="Helical" evidence="1">
    <location>
        <begin position="115"/>
        <end position="141"/>
    </location>
</feature>
<evidence type="ECO:0000256" key="1">
    <source>
        <dbReference type="SAM" id="Phobius"/>
    </source>
</evidence>
<dbReference type="InterPro" id="IPR039261">
    <property type="entry name" value="FNR_nucleotide-bd"/>
</dbReference>
<evidence type="ECO:0008006" key="4">
    <source>
        <dbReference type="Google" id="ProtNLM"/>
    </source>
</evidence>
<evidence type="ECO:0000313" key="3">
    <source>
        <dbReference type="Proteomes" id="UP000248349"/>
    </source>
</evidence>
<reference evidence="2 3" key="1">
    <citation type="submission" date="2016-12" db="EMBL/GenBank/DDBJ databases">
        <title>The genomes of Aspergillus section Nigri reveals drivers in fungal speciation.</title>
        <authorList>
            <consortium name="DOE Joint Genome Institute"/>
            <person name="Vesth T.C."/>
            <person name="Nybo J."/>
            <person name="Theobald S."/>
            <person name="Brandl J."/>
            <person name="Frisvad J.C."/>
            <person name="Nielsen K.F."/>
            <person name="Lyhne E.K."/>
            <person name="Kogle M.E."/>
            <person name="Kuo A."/>
            <person name="Riley R."/>
            <person name="Clum A."/>
            <person name="Nolan M."/>
            <person name="Lipzen A."/>
            <person name="Salamov A."/>
            <person name="Henrissat B."/>
            <person name="Wiebenga A."/>
            <person name="De Vries R.P."/>
            <person name="Grigoriev I.V."/>
            <person name="Mortensen U.H."/>
            <person name="Andersen M.R."/>
            <person name="Baker S.E."/>
        </authorList>
    </citation>
    <scope>NUCLEOTIDE SEQUENCE [LARGE SCALE GENOMIC DNA]</scope>
    <source>
        <strain evidence="2 3">JOP 1030-1</strain>
    </source>
</reference>
<keyword evidence="1" id="KW-1133">Transmembrane helix</keyword>
<dbReference type="EMBL" id="KZ821287">
    <property type="protein sequence ID" value="PYH40408.1"/>
    <property type="molecule type" value="Genomic_DNA"/>
</dbReference>
<keyword evidence="1" id="KW-0812">Transmembrane</keyword>
<dbReference type="RefSeq" id="XP_025426390.1">
    <property type="nucleotide sequence ID" value="XM_025571318.1"/>
</dbReference>
<dbReference type="OrthoDB" id="3142841at2759"/>
<gene>
    <name evidence="2" type="ORF">BP01DRAFT_262815</name>
</gene>
<dbReference type="PANTHER" id="PTHR33927">
    <property type="entry name" value="TRANSMEMBRANE PROTEIN"/>
    <property type="match status" value="1"/>
</dbReference>
<dbReference type="AlphaFoldDB" id="A0A318ZJF8"/>
<keyword evidence="3" id="KW-1185">Reference proteome</keyword>
<feature type="non-terminal residue" evidence="2">
    <location>
        <position position="422"/>
    </location>
</feature>
<dbReference type="Proteomes" id="UP000248349">
    <property type="component" value="Unassembled WGS sequence"/>
</dbReference>
<protein>
    <recommendedName>
        <fullName evidence="4">Integral membrane protein TmpA</fullName>
    </recommendedName>
</protein>
<evidence type="ECO:0000313" key="2">
    <source>
        <dbReference type="EMBL" id="PYH40408.1"/>
    </source>
</evidence>
<feature type="transmembrane region" description="Helical" evidence="1">
    <location>
        <begin position="306"/>
        <end position="326"/>
    </location>
</feature>
<feature type="transmembrane region" description="Helical" evidence="1">
    <location>
        <begin position="5"/>
        <end position="22"/>
    </location>
</feature>